<dbReference type="InterPro" id="IPR029033">
    <property type="entry name" value="His_PPase_superfam"/>
</dbReference>
<dbReference type="EMBL" id="CP077095">
    <property type="protein sequence ID" value="QXI40943.1"/>
    <property type="molecule type" value="Genomic_DNA"/>
</dbReference>
<dbReference type="SMART" id="SM00855">
    <property type="entry name" value="PGAM"/>
    <property type="match status" value="1"/>
</dbReference>
<gene>
    <name evidence="1" type="ORF">HU772_012380</name>
</gene>
<dbReference type="Pfam" id="PF00300">
    <property type="entry name" value="His_Phos_1"/>
    <property type="match status" value="1"/>
</dbReference>
<name>A0A9E6TYW7_9PSED</name>
<sequence length="185" mass="19777">MATPLTNLGSPQQMQRSGAYEQWAKGAVIVLVRHAERCDRSHGACLGDPSGITVAGSQAADALGDGLQRLGLASTDTLVSPEVRTRQTARFIFDNPVTPQPWLARCDSSFAQAALDHKRAGRNLVLVTHSGCIDQFERQLGVAAGERSAAYASALFVTLDEGGKPRILGQIQANAWRRLGKGRQA</sequence>
<reference evidence="1 2" key="2">
    <citation type="journal article" date="2021" name="Microorganisms">
        <title>The Ever-Expanding Pseudomonas Genus: Description of 43 New Species and Partition of the Pseudomonas putida Group.</title>
        <authorList>
            <person name="Girard L."/>
            <person name="Lood C."/>
            <person name="Hofte M."/>
            <person name="Vandamme P."/>
            <person name="Rokni-Zadeh H."/>
            <person name="van Noort V."/>
            <person name="Lavigne R."/>
            <person name="De Mot R."/>
        </authorList>
    </citation>
    <scope>NUCLEOTIDE SEQUENCE [LARGE SCALE GENOMIC DNA]</scope>
    <source>
        <strain evidence="1 2">RW9S1A</strain>
    </source>
</reference>
<dbReference type="InterPro" id="IPR013078">
    <property type="entry name" value="His_Pase_superF_clade-1"/>
</dbReference>
<evidence type="ECO:0000313" key="2">
    <source>
        <dbReference type="Proteomes" id="UP000633418"/>
    </source>
</evidence>
<reference evidence="1 2" key="1">
    <citation type="journal article" date="2020" name="Microorganisms">
        <title>Reliable Identification of Environmental Pseudomonas Isolates Using the rpoD Gene.</title>
        <authorList>
            <consortium name="The Broad Institute Genome Sequencing Platform"/>
            <person name="Girard L."/>
            <person name="Lood C."/>
            <person name="Rokni-Zadeh H."/>
            <person name="van Noort V."/>
            <person name="Lavigne R."/>
            <person name="De Mot R."/>
        </authorList>
    </citation>
    <scope>NUCLEOTIDE SEQUENCE [LARGE SCALE GENOMIC DNA]</scope>
    <source>
        <strain evidence="1 2">RW9S1A</strain>
    </source>
</reference>
<keyword evidence="2" id="KW-1185">Reference proteome</keyword>
<accession>A0A9E6TYW7</accession>
<dbReference type="KEGG" id="pxn:HU772_012380"/>
<dbReference type="AlphaFoldDB" id="A0A9E6TYW7"/>
<evidence type="ECO:0000313" key="1">
    <source>
        <dbReference type="EMBL" id="QXI40943.1"/>
    </source>
</evidence>
<dbReference type="SUPFAM" id="SSF53254">
    <property type="entry name" value="Phosphoglycerate mutase-like"/>
    <property type="match status" value="1"/>
</dbReference>
<dbReference type="Gene3D" id="3.40.50.1240">
    <property type="entry name" value="Phosphoglycerate mutase-like"/>
    <property type="match status" value="1"/>
</dbReference>
<dbReference type="Proteomes" id="UP000633418">
    <property type="component" value="Chromosome"/>
</dbReference>
<protein>
    <submittedName>
        <fullName evidence="1">Histidine phosphatase family protein</fullName>
    </submittedName>
</protein>
<organism evidence="1 2">
    <name type="scientific">Pseudomonas xantholysinigenes</name>
    <dbReference type="NCBI Taxonomy" id="2745490"/>
    <lineage>
        <taxon>Bacteria</taxon>
        <taxon>Pseudomonadati</taxon>
        <taxon>Pseudomonadota</taxon>
        <taxon>Gammaproteobacteria</taxon>
        <taxon>Pseudomonadales</taxon>
        <taxon>Pseudomonadaceae</taxon>
        <taxon>Pseudomonas</taxon>
    </lineage>
</organism>
<dbReference type="CDD" id="cd07040">
    <property type="entry name" value="HP"/>
    <property type="match status" value="1"/>
</dbReference>
<proteinExistence type="predicted"/>